<feature type="compositionally biased region" description="Acidic residues" evidence="1">
    <location>
        <begin position="244"/>
        <end position="267"/>
    </location>
</feature>
<feature type="region of interest" description="Disordered" evidence="1">
    <location>
        <begin position="240"/>
        <end position="276"/>
    </location>
</feature>
<evidence type="ECO:0000256" key="1">
    <source>
        <dbReference type="SAM" id="MobiDB-lite"/>
    </source>
</evidence>
<organism evidence="2 3">
    <name type="scientific">Saezia sanguinis</name>
    <dbReference type="NCBI Taxonomy" id="1965230"/>
    <lineage>
        <taxon>Bacteria</taxon>
        <taxon>Pseudomonadati</taxon>
        <taxon>Pseudomonadota</taxon>
        <taxon>Betaproteobacteria</taxon>
        <taxon>Burkholderiales</taxon>
        <taxon>Saeziaceae</taxon>
        <taxon>Saezia</taxon>
    </lineage>
</organism>
<dbReference type="Proteomes" id="UP000286947">
    <property type="component" value="Unassembled WGS sequence"/>
</dbReference>
<comment type="caution">
    <text evidence="2">The sequence shown here is derived from an EMBL/GenBank/DDBJ whole genome shotgun (WGS) entry which is preliminary data.</text>
</comment>
<name>A0A433SD31_9BURK</name>
<dbReference type="AlphaFoldDB" id="A0A433SD31"/>
<dbReference type="EMBL" id="PQSP01000004">
    <property type="protein sequence ID" value="RUS66640.1"/>
    <property type="molecule type" value="Genomic_DNA"/>
</dbReference>
<protein>
    <submittedName>
        <fullName evidence="2">Uncharacterized protein</fullName>
    </submittedName>
</protein>
<reference evidence="2 3" key="1">
    <citation type="submission" date="2018-01" db="EMBL/GenBank/DDBJ databases">
        <title>Saezia sanguinis gen. nov., sp. nov., in the order Burkholderiales isolated from human blood.</title>
        <authorList>
            <person name="Medina-Pascual M.J."/>
            <person name="Valdezate S."/>
            <person name="Monzon S."/>
            <person name="Cuesta I."/>
            <person name="Carrasco G."/>
            <person name="Villalon P."/>
            <person name="Saez-Nieto J.A."/>
        </authorList>
    </citation>
    <scope>NUCLEOTIDE SEQUENCE [LARGE SCALE GENOMIC DNA]</scope>
    <source>
        <strain evidence="2 3">CNM695-12</strain>
    </source>
</reference>
<sequence length="276" mass="31100">MQPAFGTLFDAHIGTVFARQLLFSKYLGPQNQPKLDLEKGTADFGAGRVFAIQLLGTQLDAEDAWLWAWAEQNETPFPPALLLDSQELKAKGVAEHIDTLEHPKLVLELSSVPLVPDEFNGDHIASVAAGIFNTAYWREPLDNGLLFYLVKDLPAELTGPYEVPYILETIEQVASYYSTDNEAMVEYFLKQQGFSVQWQDVQEDKTEDSEEGVTLLAHRGAEEITARFDAEYVLQEIEAHGFEGEENYQEQEDQEAQDWWDAEDPDQEFPPPLGTA</sequence>
<dbReference type="OrthoDB" id="8439179at2"/>
<gene>
    <name evidence="2" type="ORF">CUZ56_01920</name>
</gene>
<proteinExistence type="predicted"/>
<evidence type="ECO:0000313" key="3">
    <source>
        <dbReference type="Proteomes" id="UP000286947"/>
    </source>
</evidence>
<dbReference type="InterPro" id="IPR049249">
    <property type="entry name" value="DUF6882"/>
</dbReference>
<evidence type="ECO:0000313" key="2">
    <source>
        <dbReference type="EMBL" id="RUS66640.1"/>
    </source>
</evidence>
<dbReference type="Pfam" id="PF21813">
    <property type="entry name" value="DUF6882"/>
    <property type="match status" value="1"/>
</dbReference>
<keyword evidence="3" id="KW-1185">Reference proteome</keyword>
<accession>A0A433SD31</accession>
<dbReference type="RefSeq" id="WP_126980117.1">
    <property type="nucleotide sequence ID" value="NZ_PQSP01000004.1"/>
</dbReference>